<name>A0A212QYY1_9CHLR</name>
<reference evidence="2" key="1">
    <citation type="submission" date="2017-06" db="EMBL/GenBank/DDBJ databases">
        <authorList>
            <person name="Varghese N."/>
            <person name="Submissions S."/>
        </authorList>
    </citation>
    <scope>NUCLEOTIDE SEQUENCE [LARGE SCALE GENOMIC DNA]</scope>
    <source>
        <strain evidence="2">JAD2</strain>
    </source>
</reference>
<dbReference type="Pfam" id="PF05991">
    <property type="entry name" value="NYN_YacP"/>
    <property type="match status" value="1"/>
</dbReference>
<evidence type="ECO:0008006" key="3">
    <source>
        <dbReference type="Google" id="ProtNLM"/>
    </source>
</evidence>
<dbReference type="Proteomes" id="UP000197025">
    <property type="component" value="Unassembled WGS sequence"/>
</dbReference>
<dbReference type="EMBL" id="FYEK01000027">
    <property type="protein sequence ID" value="SNB64929.1"/>
    <property type="molecule type" value="Genomic_DNA"/>
</dbReference>
<protein>
    <recommendedName>
        <fullName evidence="3">YacP-like NYN domain-containing protein</fullName>
    </recommendedName>
</protein>
<dbReference type="RefSeq" id="WP_088571142.1">
    <property type="nucleotide sequence ID" value="NZ_FYEK01000027.1"/>
</dbReference>
<sequence>MPFLIDGHNLIGALPDLDLDDLDDEARLVERLQRLAWRTGRRITVVFDRGAPGGMATSFSRGGVTVRFAPAGVSADELIIRQIRAERNPRGLIVVSSDRAVQEAARRQGASVWSAAQFRAYMERELGEGKRATEEAEEKPGVNEAELEQWLRLFQGKGGVRE</sequence>
<gene>
    <name evidence="1" type="ORF">SAMN02746019_00008950</name>
</gene>
<evidence type="ECO:0000313" key="1">
    <source>
        <dbReference type="EMBL" id="SNB64929.1"/>
    </source>
</evidence>
<organism evidence="1 2">
    <name type="scientific">Thermoflexus hugenholtzii JAD2</name>
    <dbReference type="NCBI Taxonomy" id="877466"/>
    <lineage>
        <taxon>Bacteria</taxon>
        <taxon>Bacillati</taxon>
        <taxon>Chloroflexota</taxon>
        <taxon>Thermoflexia</taxon>
        <taxon>Thermoflexales</taxon>
        <taxon>Thermoflexaceae</taxon>
        <taxon>Thermoflexus</taxon>
    </lineage>
</organism>
<keyword evidence="2" id="KW-1185">Reference proteome</keyword>
<dbReference type="FunCoup" id="A0A212QYY1">
    <property type="interactions" value="14"/>
</dbReference>
<dbReference type="InParanoid" id="A0A212QYY1"/>
<dbReference type="InterPro" id="IPR010298">
    <property type="entry name" value="YacP-like"/>
</dbReference>
<dbReference type="PANTHER" id="PTHR34547:SF1">
    <property type="entry name" value="YACP-LIKE NYN DOMAIN PROTEIN"/>
    <property type="match status" value="1"/>
</dbReference>
<evidence type="ECO:0000313" key="2">
    <source>
        <dbReference type="Proteomes" id="UP000197025"/>
    </source>
</evidence>
<proteinExistence type="predicted"/>
<dbReference type="PANTHER" id="PTHR34547">
    <property type="entry name" value="YACP-LIKE NYN DOMAIN PROTEIN"/>
    <property type="match status" value="1"/>
</dbReference>
<dbReference type="OrthoDB" id="164128at2"/>
<dbReference type="AlphaFoldDB" id="A0A212QYY1"/>
<accession>A0A212QYY1</accession>